<accession>A0A815ZR58</accession>
<dbReference type="AlphaFoldDB" id="A0A815ZR58"/>
<keyword evidence="3" id="KW-1185">Reference proteome</keyword>
<feature type="compositionally biased region" description="Basic and acidic residues" evidence="1">
    <location>
        <begin position="12"/>
        <end position="28"/>
    </location>
</feature>
<feature type="compositionally biased region" description="Low complexity" evidence="1">
    <location>
        <begin position="33"/>
        <end position="59"/>
    </location>
</feature>
<name>A0A815ZR58_ADIRI</name>
<evidence type="ECO:0000313" key="3">
    <source>
        <dbReference type="Proteomes" id="UP000663828"/>
    </source>
</evidence>
<gene>
    <name evidence="2" type="ORF">XAT740_LOCUS46039</name>
</gene>
<proteinExistence type="predicted"/>
<evidence type="ECO:0000256" key="1">
    <source>
        <dbReference type="SAM" id="MobiDB-lite"/>
    </source>
</evidence>
<organism evidence="2 3">
    <name type="scientific">Adineta ricciae</name>
    <name type="common">Rotifer</name>
    <dbReference type="NCBI Taxonomy" id="249248"/>
    <lineage>
        <taxon>Eukaryota</taxon>
        <taxon>Metazoa</taxon>
        <taxon>Spiralia</taxon>
        <taxon>Gnathifera</taxon>
        <taxon>Rotifera</taxon>
        <taxon>Eurotatoria</taxon>
        <taxon>Bdelloidea</taxon>
        <taxon>Adinetida</taxon>
        <taxon>Adinetidae</taxon>
        <taxon>Adineta</taxon>
    </lineage>
</organism>
<protein>
    <submittedName>
        <fullName evidence="2">Uncharacterized protein</fullName>
    </submittedName>
</protein>
<dbReference type="EMBL" id="CAJNOR010006113">
    <property type="protein sequence ID" value="CAF1586121.1"/>
    <property type="molecule type" value="Genomic_DNA"/>
</dbReference>
<dbReference type="Proteomes" id="UP000663828">
    <property type="component" value="Unassembled WGS sequence"/>
</dbReference>
<sequence>MSGSVNGGDPCTYKKVEDGHNSHNDYQRQSHGNISLSTVVNSTSSNSSTNNSHEQNSSTLWNTTNESESVNNQMLCLAVGNFATAREYTRYKANILIMHLIYDKNESSFFFIYHEMQQYMCNIITEE</sequence>
<comment type="caution">
    <text evidence="2">The sequence shown here is derived from an EMBL/GenBank/DDBJ whole genome shotgun (WGS) entry which is preliminary data.</text>
</comment>
<feature type="region of interest" description="Disordered" evidence="1">
    <location>
        <begin position="1"/>
        <end position="65"/>
    </location>
</feature>
<evidence type="ECO:0000313" key="2">
    <source>
        <dbReference type="EMBL" id="CAF1586121.1"/>
    </source>
</evidence>
<reference evidence="2" key="1">
    <citation type="submission" date="2021-02" db="EMBL/GenBank/DDBJ databases">
        <authorList>
            <person name="Nowell W R."/>
        </authorList>
    </citation>
    <scope>NUCLEOTIDE SEQUENCE</scope>
</reference>